<organism evidence="1 2">
    <name type="scientific">Bosea vaviloviae</name>
    <dbReference type="NCBI Taxonomy" id="1526658"/>
    <lineage>
        <taxon>Bacteria</taxon>
        <taxon>Pseudomonadati</taxon>
        <taxon>Pseudomonadota</taxon>
        <taxon>Alphaproteobacteria</taxon>
        <taxon>Hyphomicrobiales</taxon>
        <taxon>Boseaceae</taxon>
        <taxon>Bosea</taxon>
    </lineage>
</organism>
<name>A0A1D7U1Q1_9HYPH</name>
<dbReference type="KEGG" id="bvv:BHK69_13145"/>
<dbReference type="OrthoDB" id="9837504at2"/>
<accession>A0A1D7U1Q1</accession>
<dbReference type="Proteomes" id="UP000094969">
    <property type="component" value="Chromosome"/>
</dbReference>
<evidence type="ECO:0000313" key="2">
    <source>
        <dbReference type="Proteomes" id="UP000094969"/>
    </source>
</evidence>
<dbReference type="RefSeq" id="WP_069690495.1">
    <property type="nucleotide sequence ID" value="NZ_CP017147.1"/>
</dbReference>
<proteinExistence type="predicted"/>
<keyword evidence="2" id="KW-1185">Reference proteome</keyword>
<sequence length="296" mass="32231">MSETKAAFQRANFAGVRKLAAIFILAQASLGLEARSEALAEVKQPPSLTMQCCAFADLLFCKSFLACNPLSQLIESRKKLAHRFSERAVLIYDQSFLLNRDNLHSNWMPATSMPAATVRSAGLTKPSTTRAGLIIDNEAEPEFPIIRQGQAVWSADLGGETQLVRVSIQIDTADLRVDLAFKVDSSSKILAIELVASAPKMEGRLALTEMPRARRSGATEGEPLLGRIALTSAGADRVELSPDPIDLANNQRRIVSAPWLDFRLVDRNNKAVVLTVEKGKASTEMLAALLKNFIGK</sequence>
<evidence type="ECO:0000313" key="1">
    <source>
        <dbReference type="EMBL" id="AOO81281.1"/>
    </source>
</evidence>
<dbReference type="EMBL" id="CP017147">
    <property type="protein sequence ID" value="AOO81281.1"/>
    <property type="molecule type" value="Genomic_DNA"/>
</dbReference>
<protein>
    <submittedName>
        <fullName evidence="1">Uncharacterized protein</fullName>
    </submittedName>
</protein>
<dbReference type="AlphaFoldDB" id="A0A1D7U1Q1"/>
<gene>
    <name evidence="1" type="ORF">BHK69_13145</name>
</gene>
<reference evidence="1 2" key="1">
    <citation type="journal article" date="2015" name="Antonie Van Leeuwenhoek">
        <title>Bosea vaviloviae sp. nov., a new species of slow-growing rhizobia isolated from nodules of the relict species Vavilovia formosa (Stev.) Fed.</title>
        <authorList>
            <person name="Safronova V.I."/>
            <person name="Kuznetsova I.G."/>
            <person name="Sazanova A.L."/>
            <person name="Kimeklis A.K."/>
            <person name="Belimov A.A."/>
            <person name="Andronov E.E."/>
            <person name="Pinaev A.G."/>
            <person name="Chizhevskaya E.P."/>
            <person name="Pukhaev A.R."/>
            <person name="Popov K.P."/>
            <person name="Willems A."/>
            <person name="Tikhonovich I.A."/>
        </authorList>
    </citation>
    <scope>NUCLEOTIDE SEQUENCE [LARGE SCALE GENOMIC DNA]</scope>
    <source>
        <strain evidence="1 2">Vaf18</strain>
    </source>
</reference>